<dbReference type="SUPFAM" id="SSF52343">
    <property type="entry name" value="Ferredoxin reductase-like, C-terminal NADP-linked domain"/>
    <property type="match status" value="1"/>
</dbReference>
<keyword evidence="2" id="KW-0285">Flavoprotein</keyword>
<dbReference type="Gene3D" id="2.40.30.10">
    <property type="entry name" value="Translation factors"/>
    <property type="match status" value="1"/>
</dbReference>
<evidence type="ECO:0000259" key="6">
    <source>
        <dbReference type="PROSITE" id="PS51384"/>
    </source>
</evidence>
<evidence type="ECO:0000256" key="2">
    <source>
        <dbReference type="ARBA" id="ARBA00022630"/>
    </source>
</evidence>
<organism evidence="7 8">
    <name type="scientific">Rubrivivax gelatinosus</name>
    <name type="common">Rhodocyclus gelatinosus</name>
    <name type="synonym">Rhodopseudomonas gelatinosa</name>
    <dbReference type="NCBI Taxonomy" id="28068"/>
    <lineage>
        <taxon>Bacteria</taxon>
        <taxon>Pseudomonadati</taxon>
        <taxon>Pseudomonadota</taxon>
        <taxon>Betaproteobacteria</taxon>
        <taxon>Burkholderiales</taxon>
        <taxon>Sphaerotilaceae</taxon>
        <taxon>Rubrivivax</taxon>
    </lineage>
</organism>
<sequence length="283" mass="31223">MSLTAVPVAVQMSATLVSSARITPAESAEDLRHLVFETDDPAFDTRIGQCLRVRVPGRYGQAWHERLYSLAGLDTSDPQRTVFELLVRRCHEIDDFNGERHPGPASNFLCDLAPGGRIEFSGPVGHPFPVPADRHSPMLMIGMGTGIAPFRGLAQRIYETLGGWDAPVRLFYGARSGLEMLYMNEQNADLALYYDEASFKAFQAVSPRPQMSAFSALGRTVEEHANELRGLIEDPRTHLYLAGPEALKESTEVALARITGAPGRWAVLRQAFVAGGRWHEALY</sequence>
<dbReference type="InterPro" id="IPR017938">
    <property type="entry name" value="Riboflavin_synthase-like_b-brl"/>
</dbReference>
<evidence type="ECO:0000313" key="8">
    <source>
        <dbReference type="Proteomes" id="UP001041814"/>
    </source>
</evidence>
<dbReference type="InterPro" id="IPR015701">
    <property type="entry name" value="FNR"/>
</dbReference>
<dbReference type="RefSeq" id="WP_200228149.1">
    <property type="nucleotide sequence ID" value="NZ_NRRT01000016.1"/>
</dbReference>
<dbReference type="InterPro" id="IPR001709">
    <property type="entry name" value="Flavoprot_Pyr_Nucl_cyt_Rdtase"/>
</dbReference>
<dbReference type="InterPro" id="IPR008333">
    <property type="entry name" value="Cbr1-like_FAD-bd_dom"/>
</dbReference>
<name>A0ABS1DWT6_RUBGE</name>
<keyword evidence="8" id="KW-1185">Reference proteome</keyword>
<reference evidence="7" key="1">
    <citation type="submission" date="2017-08" db="EMBL/GenBank/DDBJ databases">
        <authorList>
            <person name="Imhoff J.F."/>
            <person name="Rahn T."/>
            <person name="Kuenzel S."/>
            <person name="Neulinger S.C."/>
        </authorList>
    </citation>
    <scope>NUCLEOTIDE SEQUENCE</scope>
    <source>
        <strain evidence="7">IM 151</strain>
    </source>
</reference>
<dbReference type="PANTHER" id="PTHR43314">
    <property type="match status" value="1"/>
</dbReference>
<dbReference type="SUPFAM" id="SSF63380">
    <property type="entry name" value="Riboflavin synthase domain-like"/>
    <property type="match status" value="1"/>
</dbReference>
<keyword evidence="5" id="KW-0560">Oxidoreductase</keyword>
<evidence type="ECO:0000256" key="1">
    <source>
        <dbReference type="ARBA" id="ARBA00001974"/>
    </source>
</evidence>
<dbReference type="Pfam" id="PF00970">
    <property type="entry name" value="FAD_binding_6"/>
    <property type="match status" value="1"/>
</dbReference>
<feature type="domain" description="FAD-binding FR-type" evidence="6">
    <location>
        <begin position="9"/>
        <end position="130"/>
    </location>
</feature>
<dbReference type="InterPro" id="IPR039261">
    <property type="entry name" value="FNR_nucleotide-bd"/>
</dbReference>
<dbReference type="Pfam" id="PF00175">
    <property type="entry name" value="NAD_binding_1"/>
    <property type="match status" value="1"/>
</dbReference>
<reference evidence="7" key="2">
    <citation type="journal article" date="2020" name="Microorganisms">
        <title>Osmotic Adaptation and Compatible Solute Biosynthesis of Phototrophic Bacteria as Revealed from Genome Analyses.</title>
        <authorList>
            <person name="Imhoff J.F."/>
            <person name="Rahn T."/>
            <person name="Kunzel S."/>
            <person name="Keller A."/>
            <person name="Neulinger S.C."/>
        </authorList>
    </citation>
    <scope>NUCLEOTIDE SEQUENCE</scope>
    <source>
        <strain evidence="7">IM 151</strain>
    </source>
</reference>
<evidence type="ECO:0000313" key="7">
    <source>
        <dbReference type="EMBL" id="MBK1714149.1"/>
    </source>
</evidence>
<protein>
    <submittedName>
        <fullName evidence="7">Oxidoreductase</fullName>
    </submittedName>
</protein>
<dbReference type="Gene3D" id="3.40.50.80">
    <property type="entry name" value="Nucleotide-binding domain of ferredoxin-NADP reductase (FNR) module"/>
    <property type="match status" value="1"/>
</dbReference>
<dbReference type="InterPro" id="IPR001433">
    <property type="entry name" value="OxRdtase_FAD/NAD-bd"/>
</dbReference>
<evidence type="ECO:0000256" key="4">
    <source>
        <dbReference type="ARBA" id="ARBA00022857"/>
    </source>
</evidence>
<gene>
    <name evidence="7" type="ORF">CKO43_15345</name>
</gene>
<dbReference type="Proteomes" id="UP001041814">
    <property type="component" value="Unassembled WGS sequence"/>
</dbReference>
<proteinExistence type="predicted"/>
<evidence type="ECO:0000256" key="3">
    <source>
        <dbReference type="ARBA" id="ARBA00022827"/>
    </source>
</evidence>
<accession>A0ABS1DWT6</accession>
<dbReference type="EMBL" id="NRRU01000057">
    <property type="protein sequence ID" value="MBK1714149.1"/>
    <property type="molecule type" value="Genomic_DNA"/>
</dbReference>
<dbReference type="PROSITE" id="PS51384">
    <property type="entry name" value="FAD_FR"/>
    <property type="match status" value="1"/>
</dbReference>
<keyword evidence="3" id="KW-0274">FAD</keyword>
<keyword evidence="4" id="KW-0521">NADP</keyword>
<dbReference type="InterPro" id="IPR017927">
    <property type="entry name" value="FAD-bd_FR_type"/>
</dbReference>
<dbReference type="PRINTS" id="PR00371">
    <property type="entry name" value="FPNCR"/>
</dbReference>
<evidence type="ECO:0000256" key="5">
    <source>
        <dbReference type="ARBA" id="ARBA00023002"/>
    </source>
</evidence>
<comment type="cofactor">
    <cofactor evidence="1">
        <name>FAD</name>
        <dbReference type="ChEBI" id="CHEBI:57692"/>
    </cofactor>
</comment>
<comment type="caution">
    <text evidence="7">The sequence shown here is derived from an EMBL/GenBank/DDBJ whole genome shotgun (WGS) entry which is preliminary data.</text>
</comment>